<accession>A0A1C7M8A2</accession>
<proteinExistence type="predicted"/>
<organism evidence="1 2">
    <name type="scientific">Grifola frondosa</name>
    <name type="common">Maitake</name>
    <name type="synonym">Polyporus frondosus</name>
    <dbReference type="NCBI Taxonomy" id="5627"/>
    <lineage>
        <taxon>Eukaryota</taxon>
        <taxon>Fungi</taxon>
        <taxon>Dikarya</taxon>
        <taxon>Basidiomycota</taxon>
        <taxon>Agaricomycotina</taxon>
        <taxon>Agaricomycetes</taxon>
        <taxon>Polyporales</taxon>
        <taxon>Grifolaceae</taxon>
        <taxon>Grifola</taxon>
    </lineage>
</organism>
<sequence length="146" mass="16620">MLQLASVGIVSVKIGCCTLRMVVTSSRQAITDTVAKAIYYFHQLYSELRRPNIIIEDGDEKDRIRLIDQGRLERKFVRIAYVQLVPKPHYIQSGALNYYARIFGSRRRMEAGHTGSGRYLTFPKLFTRHAFHNAVSSPRIGPCCGD</sequence>
<evidence type="ECO:0000313" key="1">
    <source>
        <dbReference type="EMBL" id="OBZ73140.1"/>
    </source>
</evidence>
<keyword evidence="2" id="KW-1185">Reference proteome</keyword>
<comment type="caution">
    <text evidence="1">The sequence shown here is derived from an EMBL/GenBank/DDBJ whole genome shotgun (WGS) entry which is preliminary data.</text>
</comment>
<gene>
    <name evidence="1" type="ORF">A0H81_06698</name>
</gene>
<protein>
    <submittedName>
        <fullName evidence="1">Uncharacterized protein</fullName>
    </submittedName>
</protein>
<dbReference type="AlphaFoldDB" id="A0A1C7M8A2"/>
<dbReference type="Proteomes" id="UP000092993">
    <property type="component" value="Unassembled WGS sequence"/>
</dbReference>
<dbReference type="EMBL" id="LUGG01000007">
    <property type="protein sequence ID" value="OBZ73140.1"/>
    <property type="molecule type" value="Genomic_DNA"/>
</dbReference>
<evidence type="ECO:0000313" key="2">
    <source>
        <dbReference type="Proteomes" id="UP000092993"/>
    </source>
</evidence>
<reference evidence="1 2" key="1">
    <citation type="submission" date="2016-03" db="EMBL/GenBank/DDBJ databases">
        <title>Whole genome sequencing of Grifola frondosa 9006-11.</title>
        <authorList>
            <person name="Min B."/>
            <person name="Park H."/>
            <person name="Kim J.-G."/>
            <person name="Cho H."/>
            <person name="Oh Y.-L."/>
            <person name="Kong W.-S."/>
            <person name="Choi I.-G."/>
        </authorList>
    </citation>
    <scope>NUCLEOTIDE SEQUENCE [LARGE SCALE GENOMIC DNA]</scope>
    <source>
        <strain evidence="1 2">9006-11</strain>
    </source>
</reference>
<name>A0A1C7M8A2_GRIFR</name>